<evidence type="ECO:0000313" key="3">
    <source>
        <dbReference type="Proteomes" id="UP000823775"/>
    </source>
</evidence>
<dbReference type="EMBL" id="JACEIK010001469">
    <property type="protein sequence ID" value="MCD7469685.1"/>
    <property type="molecule type" value="Genomic_DNA"/>
</dbReference>
<feature type="region of interest" description="Disordered" evidence="1">
    <location>
        <begin position="36"/>
        <end position="99"/>
    </location>
</feature>
<dbReference type="Proteomes" id="UP000823775">
    <property type="component" value="Unassembled WGS sequence"/>
</dbReference>
<proteinExistence type="predicted"/>
<gene>
    <name evidence="2" type="ORF">HAX54_008837</name>
</gene>
<feature type="compositionally biased region" description="Basic and acidic residues" evidence="1">
    <location>
        <begin position="64"/>
        <end position="73"/>
    </location>
</feature>
<evidence type="ECO:0000313" key="2">
    <source>
        <dbReference type="EMBL" id="MCD7469685.1"/>
    </source>
</evidence>
<name>A0ABS8TE04_DATST</name>
<reference evidence="2 3" key="1">
    <citation type="journal article" date="2021" name="BMC Genomics">
        <title>Datura genome reveals duplications of psychoactive alkaloid biosynthetic genes and high mutation rate following tissue culture.</title>
        <authorList>
            <person name="Rajewski A."/>
            <person name="Carter-House D."/>
            <person name="Stajich J."/>
            <person name="Litt A."/>
        </authorList>
    </citation>
    <scope>NUCLEOTIDE SEQUENCE [LARGE SCALE GENOMIC DNA]</scope>
    <source>
        <strain evidence="2">AR-01</strain>
    </source>
</reference>
<keyword evidence="3" id="KW-1185">Reference proteome</keyword>
<organism evidence="2 3">
    <name type="scientific">Datura stramonium</name>
    <name type="common">Jimsonweed</name>
    <name type="synonym">Common thornapple</name>
    <dbReference type="NCBI Taxonomy" id="4076"/>
    <lineage>
        <taxon>Eukaryota</taxon>
        <taxon>Viridiplantae</taxon>
        <taxon>Streptophyta</taxon>
        <taxon>Embryophyta</taxon>
        <taxon>Tracheophyta</taxon>
        <taxon>Spermatophyta</taxon>
        <taxon>Magnoliopsida</taxon>
        <taxon>eudicotyledons</taxon>
        <taxon>Gunneridae</taxon>
        <taxon>Pentapetalae</taxon>
        <taxon>asterids</taxon>
        <taxon>lamiids</taxon>
        <taxon>Solanales</taxon>
        <taxon>Solanaceae</taxon>
        <taxon>Solanoideae</taxon>
        <taxon>Datureae</taxon>
        <taxon>Datura</taxon>
    </lineage>
</organism>
<feature type="compositionally biased region" description="Basic and acidic residues" evidence="1">
    <location>
        <begin position="36"/>
        <end position="46"/>
    </location>
</feature>
<sequence>MATESQLWQIFCNFPNHHYDGTPIATKARYREFHPYSGKVDGHQPYERSSSVSSSLDGEVNDLTDYRGSDDPSHPPSIRGIVELPLVQGDDLGDEPSGV</sequence>
<protein>
    <submittedName>
        <fullName evidence="2">Uncharacterized protein</fullName>
    </submittedName>
</protein>
<accession>A0ABS8TE04</accession>
<evidence type="ECO:0000256" key="1">
    <source>
        <dbReference type="SAM" id="MobiDB-lite"/>
    </source>
</evidence>
<comment type="caution">
    <text evidence="2">The sequence shown here is derived from an EMBL/GenBank/DDBJ whole genome shotgun (WGS) entry which is preliminary data.</text>
</comment>